<feature type="signal peptide" evidence="1">
    <location>
        <begin position="1"/>
        <end position="19"/>
    </location>
</feature>
<dbReference type="Gene3D" id="2.120.10.10">
    <property type="match status" value="2"/>
</dbReference>
<gene>
    <name evidence="2" type="ORF">SAMN04488128_102247</name>
</gene>
<accession>A0A1T4Q9W0</accession>
<name>A0A1T4Q9W0_9BACT</name>
<proteinExistence type="predicted"/>
<organism evidence="2 3">
    <name type="scientific">Chitinophaga eiseniae</name>
    <dbReference type="NCBI Taxonomy" id="634771"/>
    <lineage>
        <taxon>Bacteria</taxon>
        <taxon>Pseudomonadati</taxon>
        <taxon>Bacteroidota</taxon>
        <taxon>Chitinophagia</taxon>
        <taxon>Chitinophagales</taxon>
        <taxon>Chitinophagaceae</taxon>
        <taxon>Chitinophaga</taxon>
    </lineage>
</organism>
<reference evidence="3" key="1">
    <citation type="submission" date="2017-02" db="EMBL/GenBank/DDBJ databases">
        <authorList>
            <person name="Varghese N."/>
            <person name="Submissions S."/>
        </authorList>
    </citation>
    <scope>NUCLEOTIDE SEQUENCE [LARGE SCALE GENOMIC DNA]</scope>
    <source>
        <strain evidence="3">DSM 22224</strain>
    </source>
</reference>
<sequence>MKKIIWLLVLWWMAFTACSPKGTPPAGPVVLSHAGKDASCPYITKDGEGRTVISWVEKDSTADTGMMCYAVSNDNGYTFSDPVKIETTAGVYPHAENLPKLLFRPDGGVIALFGVEQHDPRNKYAGKVMYAVSADSGRTWGEAQSLVTDAAGYDQRYFDMALLPDGEAAAIWLDNRKDTKAEGSTLYWAVTAGGKGFQAAKPIAQTVCQCCRTRLYVAGNGDVHVAYRDIINDSIRDMVHQVSVDGGRSFSEPVRISADNWVVNGCPHTGPALTANKHGLHFAWFTMGGGQGVFYAGSTDNGKTYTQKESLSKAPMAKHPQIVTIPDDRVVIVWDEPVKWQGNFRSRVGIAIKSPEGQTITSRALTADSVYAAYPVAGALDGNTVLVAYTRKGEIVYERVSI</sequence>
<dbReference type="InterPro" id="IPR036278">
    <property type="entry name" value="Sialidase_sf"/>
</dbReference>
<dbReference type="SUPFAM" id="SSF50939">
    <property type="entry name" value="Sialidases"/>
    <property type="match status" value="2"/>
</dbReference>
<dbReference type="CDD" id="cd15482">
    <property type="entry name" value="Sialidase_non-viral"/>
    <property type="match status" value="1"/>
</dbReference>
<keyword evidence="1" id="KW-0732">Signal</keyword>
<evidence type="ECO:0000313" key="3">
    <source>
        <dbReference type="Proteomes" id="UP000190367"/>
    </source>
</evidence>
<evidence type="ECO:0000256" key="1">
    <source>
        <dbReference type="SAM" id="SignalP"/>
    </source>
</evidence>
<dbReference type="STRING" id="634771.SAMN04488128_102247"/>
<keyword evidence="3" id="KW-1185">Reference proteome</keyword>
<feature type="chain" id="PRO_5013001621" evidence="1">
    <location>
        <begin position="20"/>
        <end position="402"/>
    </location>
</feature>
<dbReference type="EMBL" id="FUWZ01000002">
    <property type="protein sequence ID" value="SKA00484.1"/>
    <property type="molecule type" value="Genomic_DNA"/>
</dbReference>
<dbReference type="RefSeq" id="WP_143312870.1">
    <property type="nucleotide sequence ID" value="NZ_FUWZ01000002.1"/>
</dbReference>
<dbReference type="PROSITE" id="PS51257">
    <property type="entry name" value="PROKAR_LIPOPROTEIN"/>
    <property type="match status" value="1"/>
</dbReference>
<dbReference type="AlphaFoldDB" id="A0A1T4Q9W0"/>
<dbReference type="OrthoDB" id="9764969at2"/>
<dbReference type="Proteomes" id="UP000190367">
    <property type="component" value="Unassembled WGS sequence"/>
</dbReference>
<evidence type="ECO:0000313" key="2">
    <source>
        <dbReference type="EMBL" id="SKA00484.1"/>
    </source>
</evidence>
<protein>
    <submittedName>
        <fullName evidence="2">BNR repeat-like domain-containing protein</fullName>
    </submittedName>
</protein>